<feature type="compositionally biased region" description="Basic residues" evidence="1">
    <location>
        <begin position="41"/>
        <end position="54"/>
    </location>
</feature>
<feature type="domain" description="Myb/SANT-like" evidence="2">
    <location>
        <begin position="83"/>
        <end position="174"/>
    </location>
</feature>
<dbReference type="PANTHER" id="PTHR47072">
    <property type="match status" value="1"/>
</dbReference>
<dbReference type="AlphaFoldDB" id="A0A835PNC6"/>
<comment type="caution">
    <text evidence="3">The sequence shown here is derived from an EMBL/GenBank/DDBJ whole genome shotgun (WGS) entry which is preliminary data.</text>
</comment>
<feature type="region of interest" description="Disordered" evidence="1">
    <location>
        <begin position="22"/>
        <end position="58"/>
    </location>
</feature>
<feature type="compositionally biased region" description="Polar residues" evidence="1">
    <location>
        <begin position="251"/>
        <end position="267"/>
    </location>
</feature>
<reference evidence="3 4" key="1">
    <citation type="journal article" date="2020" name="Nat. Food">
        <title>A phased Vanilla planifolia genome enables genetic improvement of flavour and production.</title>
        <authorList>
            <person name="Hasing T."/>
            <person name="Tang H."/>
            <person name="Brym M."/>
            <person name="Khazi F."/>
            <person name="Huang T."/>
            <person name="Chambers A.H."/>
        </authorList>
    </citation>
    <scope>NUCLEOTIDE SEQUENCE [LARGE SCALE GENOMIC DNA]</scope>
    <source>
        <tissue evidence="3">Leaf</tissue>
    </source>
</reference>
<evidence type="ECO:0000313" key="4">
    <source>
        <dbReference type="Proteomes" id="UP000639772"/>
    </source>
</evidence>
<dbReference type="Pfam" id="PF12776">
    <property type="entry name" value="Myb_DNA-bind_3"/>
    <property type="match status" value="1"/>
</dbReference>
<dbReference type="InterPro" id="IPR024752">
    <property type="entry name" value="Myb/SANT-like_dom"/>
</dbReference>
<accession>A0A835PNC6</accession>
<feature type="region of interest" description="Disordered" evidence="1">
    <location>
        <begin position="214"/>
        <end position="267"/>
    </location>
</feature>
<feature type="compositionally biased region" description="Low complexity" evidence="1">
    <location>
        <begin position="233"/>
        <end position="243"/>
    </location>
</feature>
<dbReference type="OrthoDB" id="683390at2759"/>
<protein>
    <recommendedName>
        <fullName evidence="2">Myb/SANT-like domain-containing protein</fullName>
    </recommendedName>
</protein>
<proteinExistence type="predicted"/>
<name>A0A835PNC6_VANPL</name>
<gene>
    <name evidence="3" type="ORF">HPP92_024347</name>
</gene>
<evidence type="ECO:0000313" key="3">
    <source>
        <dbReference type="EMBL" id="KAG0456559.1"/>
    </source>
</evidence>
<sequence>MPEKELTPPPASVGLIYISSSDRDSENAEMSEESEKELLHAKRRRLEGRTKNRTKLPPGFLDPLPLRKTIYGENKELEHKWDYVKRRYLLEQYRSYYRPPWRKNKSLATHAWERIALDFNKKFPDADVSKGQLQETLYNMKKIYKVLKKLSELSGFEWDYTSSVVKGPEDKWKALLLENKDAKKWYKKPWPYYTVFEELNEGNYVDKPILGESSQTFNAKPDPEKFDDSLMNSPSARASPRSPIAHKKLQESPSQTSANASPTSKTSDLMEMLTAMEKDGEQCMVCPEMRTPTHEETEFSIKRCIAAFYRLDGFSRENIWKVGKVFKVKENREIFLSLRGEDRKRWLKGELAAV</sequence>
<evidence type="ECO:0000256" key="1">
    <source>
        <dbReference type="SAM" id="MobiDB-lite"/>
    </source>
</evidence>
<dbReference type="Proteomes" id="UP000639772">
    <property type="component" value="Chromosome 13"/>
</dbReference>
<dbReference type="EMBL" id="JADCNM010000013">
    <property type="protein sequence ID" value="KAG0456559.1"/>
    <property type="molecule type" value="Genomic_DNA"/>
</dbReference>
<evidence type="ECO:0000259" key="2">
    <source>
        <dbReference type="Pfam" id="PF12776"/>
    </source>
</evidence>
<dbReference type="PANTHER" id="PTHR47072:SF4">
    <property type="entry name" value="MYB_SANT-LIKE DOMAIN-CONTAINING PROTEIN"/>
    <property type="match status" value="1"/>
</dbReference>
<organism evidence="3 4">
    <name type="scientific">Vanilla planifolia</name>
    <name type="common">Vanilla</name>
    <dbReference type="NCBI Taxonomy" id="51239"/>
    <lineage>
        <taxon>Eukaryota</taxon>
        <taxon>Viridiplantae</taxon>
        <taxon>Streptophyta</taxon>
        <taxon>Embryophyta</taxon>
        <taxon>Tracheophyta</taxon>
        <taxon>Spermatophyta</taxon>
        <taxon>Magnoliopsida</taxon>
        <taxon>Liliopsida</taxon>
        <taxon>Asparagales</taxon>
        <taxon>Orchidaceae</taxon>
        <taxon>Vanilloideae</taxon>
        <taxon>Vanilleae</taxon>
        <taxon>Vanilla</taxon>
    </lineage>
</organism>